<feature type="compositionally biased region" description="Polar residues" evidence="1">
    <location>
        <begin position="118"/>
        <end position="128"/>
    </location>
</feature>
<dbReference type="EMBL" id="JAUEPN010000007">
    <property type="protein sequence ID" value="KAK3292114.1"/>
    <property type="molecule type" value="Genomic_DNA"/>
</dbReference>
<organism evidence="2 3">
    <name type="scientific">Chaetomium fimeti</name>
    <dbReference type="NCBI Taxonomy" id="1854472"/>
    <lineage>
        <taxon>Eukaryota</taxon>
        <taxon>Fungi</taxon>
        <taxon>Dikarya</taxon>
        <taxon>Ascomycota</taxon>
        <taxon>Pezizomycotina</taxon>
        <taxon>Sordariomycetes</taxon>
        <taxon>Sordariomycetidae</taxon>
        <taxon>Sordariales</taxon>
        <taxon>Chaetomiaceae</taxon>
        <taxon>Chaetomium</taxon>
    </lineage>
</organism>
<feature type="region of interest" description="Disordered" evidence="1">
    <location>
        <begin position="103"/>
        <end position="143"/>
    </location>
</feature>
<reference evidence="2" key="2">
    <citation type="submission" date="2023-06" db="EMBL/GenBank/DDBJ databases">
        <authorList>
            <consortium name="Lawrence Berkeley National Laboratory"/>
            <person name="Haridas S."/>
            <person name="Hensen N."/>
            <person name="Bonometti L."/>
            <person name="Westerberg I."/>
            <person name="Brannstrom I.O."/>
            <person name="Guillou S."/>
            <person name="Cros-Aarteil S."/>
            <person name="Calhoun S."/>
            <person name="Kuo A."/>
            <person name="Mondo S."/>
            <person name="Pangilinan J."/>
            <person name="Riley R."/>
            <person name="Labutti K."/>
            <person name="Andreopoulos B."/>
            <person name="Lipzen A."/>
            <person name="Chen C."/>
            <person name="Yanf M."/>
            <person name="Daum C."/>
            <person name="Ng V."/>
            <person name="Clum A."/>
            <person name="Steindorff A."/>
            <person name="Ohm R."/>
            <person name="Martin F."/>
            <person name="Silar P."/>
            <person name="Natvig D."/>
            <person name="Lalanne C."/>
            <person name="Gautier V."/>
            <person name="Ament-Velasquez S.L."/>
            <person name="Kruys A."/>
            <person name="Hutchinson M.I."/>
            <person name="Powell A.J."/>
            <person name="Barry K."/>
            <person name="Miller A.N."/>
            <person name="Grigoriev I.V."/>
            <person name="Debuchy R."/>
            <person name="Gladieux P."/>
            <person name="Thoren M.H."/>
            <person name="Johannesson H."/>
        </authorList>
    </citation>
    <scope>NUCLEOTIDE SEQUENCE</scope>
    <source>
        <strain evidence="2">CBS 168.71</strain>
    </source>
</reference>
<feature type="region of interest" description="Disordered" evidence="1">
    <location>
        <begin position="1"/>
        <end position="22"/>
    </location>
</feature>
<accession>A0AAE0LPF6</accession>
<sequence length="248" mass="27130">MFRPEAETAASSGDDSRTTRPEALQQAVQDLGISHDQVTRLEDFIKRLLDEEAAGRGQCHIERIIAKYHAEWEAWQENPLEEMQAALRTCVIALRMGIPLPRLESPPSSPLGPPHAASDTQHPELNNPQPAPSAPPTGRDAQTQTDDLRFKEWLVENFRIMRVHGLGYETLEIQDVPTSKHAVVVVGDSPLSTLQARLKAEYGQPLGDDHDYDGGDGPIWGDGSLPIRAAVPSAPEADTEPHSSSSSN</sequence>
<feature type="region of interest" description="Disordered" evidence="1">
    <location>
        <begin position="205"/>
        <end position="248"/>
    </location>
</feature>
<protein>
    <submittedName>
        <fullName evidence="2">Uncharacterized protein</fullName>
    </submittedName>
</protein>
<evidence type="ECO:0000256" key="1">
    <source>
        <dbReference type="SAM" id="MobiDB-lite"/>
    </source>
</evidence>
<name>A0AAE0LPF6_9PEZI</name>
<dbReference type="AlphaFoldDB" id="A0AAE0LPF6"/>
<keyword evidence="3" id="KW-1185">Reference proteome</keyword>
<dbReference type="GeneID" id="87843060"/>
<evidence type="ECO:0000313" key="3">
    <source>
        <dbReference type="Proteomes" id="UP001278766"/>
    </source>
</evidence>
<dbReference type="RefSeq" id="XP_062655628.1">
    <property type="nucleotide sequence ID" value="XM_062806112.1"/>
</dbReference>
<reference evidence="2" key="1">
    <citation type="journal article" date="2023" name="Mol. Phylogenet. Evol.">
        <title>Genome-scale phylogeny and comparative genomics of the fungal order Sordariales.</title>
        <authorList>
            <person name="Hensen N."/>
            <person name="Bonometti L."/>
            <person name="Westerberg I."/>
            <person name="Brannstrom I.O."/>
            <person name="Guillou S."/>
            <person name="Cros-Aarteil S."/>
            <person name="Calhoun S."/>
            <person name="Haridas S."/>
            <person name="Kuo A."/>
            <person name="Mondo S."/>
            <person name="Pangilinan J."/>
            <person name="Riley R."/>
            <person name="LaButti K."/>
            <person name="Andreopoulos B."/>
            <person name="Lipzen A."/>
            <person name="Chen C."/>
            <person name="Yan M."/>
            <person name="Daum C."/>
            <person name="Ng V."/>
            <person name="Clum A."/>
            <person name="Steindorff A."/>
            <person name="Ohm R.A."/>
            <person name="Martin F."/>
            <person name="Silar P."/>
            <person name="Natvig D.O."/>
            <person name="Lalanne C."/>
            <person name="Gautier V."/>
            <person name="Ament-Velasquez S.L."/>
            <person name="Kruys A."/>
            <person name="Hutchinson M.I."/>
            <person name="Powell A.J."/>
            <person name="Barry K."/>
            <person name="Miller A.N."/>
            <person name="Grigoriev I.V."/>
            <person name="Debuchy R."/>
            <person name="Gladieux P."/>
            <person name="Hiltunen Thoren M."/>
            <person name="Johannesson H."/>
        </authorList>
    </citation>
    <scope>NUCLEOTIDE SEQUENCE</scope>
    <source>
        <strain evidence="2">CBS 168.71</strain>
    </source>
</reference>
<evidence type="ECO:0000313" key="2">
    <source>
        <dbReference type="EMBL" id="KAK3292114.1"/>
    </source>
</evidence>
<dbReference type="Proteomes" id="UP001278766">
    <property type="component" value="Unassembled WGS sequence"/>
</dbReference>
<proteinExistence type="predicted"/>
<gene>
    <name evidence="2" type="ORF">B0H64DRAFT_434941</name>
</gene>
<comment type="caution">
    <text evidence="2">The sequence shown here is derived from an EMBL/GenBank/DDBJ whole genome shotgun (WGS) entry which is preliminary data.</text>
</comment>